<name>A0A7J6RNG4_PEROL</name>
<evidence type="ECO:0000256" key="2">
    <source>
        <dbReference type="ARBA" id="ARBA00004138"/>
    </source>
</evidence>
<evidence type="ECO:0000256" key="5">
    <source>
        <dbReference type="ARBA" id="ARBA00023069"/>
    </source>
</evidence>
<dbReference type="Pfam" id="PF12656">
    <property type="entry name" value="G-patch_2"/>
    <property type="match status" value="1"/>
</dbReference>
<reference evidence="11 12" key="1">
    <citation type="submission" date="2020-04" db="EMBL/GenBank/DDBJ databases">
        <title>Perkinsus olseni comparative genomics.</title>
        <authorList>
            <person name="Bogema D.R."/>
        </authorList>
    </citation>
    <scope>NUCLEOTIDE SEQUENCE [LARGE SCALE GENOMIC DNA]</scope>
    <source>
        <strain evidence="11 12">ATCC PRA-207</strain>
    </source>
</reference>
<comment type="subcellular location">
    <subcellularLocation>
        <location evidence="2">Cell projection</location>
        <location evidence="2">Cilium</location>
    </subcellularLocation>
    <subcellularLocation>
        <location evidence="3">Cytoplasm</location>
    </subcellularLocation>
    <subcellularLocation>
        <location evidence="1">Nucleus</location>
    </subcellularLocation>
</comment>
<accession>A0A7J6RNG4</accession>
<feature type="compositionally biased region" description="Basic and acidic residues" evidence="8">
    <location>
        <begin position="1"/>
        <end position="11"/>
    </location>
</feature>
<dbReference type="Gene3D" id="1.20.1520.10">
    <property type="entry name" value="ADP-ribosylation factor-like 2-binding protein, domain"/>
    <property type="match status" value="1"/>
</dbReference>
<protein>
    <submittedName>
        <fullName evidence="11">Uncharacterized protein</fullName>
    </submittedName>
</protein>
<feature type="region of interest" description="Disordered" evidence="8">
    <location>
        <begin position="191"/>
        <end position="225"/>
    </location>
</feature>
<dbReference type="EMBL" id="JABANO010024384">
    <property type="protein sequence ID" value="KAF4721971.1"/>
    <property type="molecule type" value="Genomic_DNA"/>
</dbReference>
<dbReference type="GO" id="GO:0005737">
    <property type="term" value="C:cytoplasm"/>
    <property type="evidence" value="ECO:0007669"/>
    <property type="project" value="UniProtKB-SubCell"/>
</dbReference>
<evidence type="ECO:0000256" key="3">
    <source>
        <dbReference type="ARBA" id="ARBA00004496"/>
    </source>
</evidence>
<evidence type="ECO:0000256" key="6">
    <source>
        <dbReference type="ARBA" id="ARBA00023242"/>
    </source>
</evidence>
<dbReference type="InterPro" id="IPR023379">
    <property type="entry name" value="BART_dom"/>
</dbReference>
<feature type="domain" description="BART" evidence="9">
    <location>
        <begin position="249"/>
        <end position="332"/>
    </location>
</feature>
<evidence type="ECO:0000256" key="7">
    <source>
        <dbReference type="ARBA" id="ARBA00023273"/>
    </source>
</evidence>
<dbReference type="InterPro" id="IPR042541">
    <property type="entry name" value="BART_sf"/>
</dbReference>
<organism evidence="11 12">
    <name type="scientific">Perkinsus olseni</name>
    <name type="common">Perkinsus atlanticus</name>
    <dbReference type="NCBI Taxonomy" id="32597"/>
    <lineage>
        <taxon>Eukaryota</taxon>
        <taxon>Sar</taxon>
        <taxon>Alveolata</taxon>
        <taxon>Perkinsozoa</taxon>
        <taxon>Perkinsea</taxon>
        <taxon>Perkinsida</taxon>
        <taxon>Perkinsidae</taxon>
        <taxon>Perkinsus</taxon>
    </lineage>
</organism>
<evidence type="ECO:0000256" key="8">
    <source>
        <dbReference type="SAM" id="MobiDB-lite"/>
    </source>
</evidence>
<dbReference type="Proteomes" id="UP000553632">
    <property type="component" value="Unassembled WGS sequence"/>
</dbReference>
<proteinExistence type="predicted"/>
<sequence>MIGLHRLEPKQGKHTILNAPTEATTINPGARSTPPSEPPSSSSTSPIEIDGADSEDAQAIRELFNDARARSSDLTTAEEFGQAVDGVEPILCQVKKRRKTKGPDADFDESKDTREIPIEEFGMAMLRGMGFDKDKHVQQPIFTERREGHVGLGAKVALPTDGVVDLSKEDSTKSANDGSMEYHFRLTSMTQPAETSNPAHHQDCRKDGSGCAGGPLDAPSPPREPEDEILVVDEDVTHPASLDRSCFVEVLASVFEVVCSGPLQERVEQFMQQHCHDFKSEAISASDSSPPEYKHEHYVLFKKYCDDIEDLLVSRVQEQHPNFDLAQFVEECRDVLGGHMDGNNNDNSGYCDMQAEEV</sequence>
<evidence type="ECO:0000259" key="9">
    <source>
        <dbReference type="Pfam" id="PF11527"/>
    </source>
</evidence>
<keyword evidence="6" id="KW-0539">Nucleus</keyword>
<keyword evidence="7" id="KW-0966">Cell projection</keyword>
<evidence type="ECO:0000313" key="11">
    <source>
        <dbReference type="EMBL" id="KAF4721971.1"/>
    </source>
</evidence>
<feature type="compositionally biased region" description="Low complexity" evidence="8">
    <location>
        <begin position="39"/>
        <end position="49"/>
    </location>
</feature>
<evidence type="ECO:0000256" key="1">
    <source>
        <dbReference type="ARBA" id="ARBA00004123"/>
    </source>
</evidence>
<dbReference type="Pfam" id="PF11527">
    <property type="entry name" value="ARL2_Bind_BART"/>
    <property type="match status" value="1"/>
</dbReference>
<evidence type="ECO:0000256" key="4">
    <source>
        <dbReference type="ARBA" id="ARBA00022490"/>
    </source>
</evidence>
<evidence type="ECO:0000313" key="12">
    <source>
        <dbReference type="Proteomes" id="UP000553632"/>
    </source>
</evidence>
<dbReference type="GO" id="GO:0005929">
    <property type="term" value="C:cilium"/>
    <property type="evidence" value="ECO:0007669"/>
    <property type="project" value="UniProtKB-SubCell"/>
</dbReference>
<keyword evidence="5" id="KW-0969">Cilium</keyword>
<gene>
    <name evidence="11" type="ORF">FOZ63_005333</name>
</gene>
<evidence type="ECO:0000259" key="10">
    <source>
        <dbReference type="Pfam" id="PF12656"/>
    </source>
</evidence>
<dbReference type="InterPro" id="IPR026822">
    <property type="entry name" value="Spp2/MOS2_G-patch"/>
</dbReference>
<feature type="non-terminal residue" evidence="11">
    <location>
        <position position="1"/>
    </location>
</feature>
<feature type="region of interest" description="Disordered" evidence="8">
    <location>
        <begin position="1"/>
        <end position="55"/>
    </location>
</feature>
<keyword evidence="4" id="KW-0963">Cytoplasm</keyword>
<dbReference type="AlphaFoldDB" id="A0A7J6RNG4"/>
<comment type="caution">
    <text evidence="11">The sequence shown here is derived from an EMBL/GenBank/DDBJ whole genome shotgun (WGS) entry which is preliminary data.</text>
</comment>
<feature type="domain" description="Spp2/MOS2 G-patch" evidence="10">
    <location>
        <begin position="109"/>
        <end position="156"/>
    </location>
</feature>
<keyword evidence="12" id="KW-1185">Reference proteome</keyword>
<dbReference type="GO" id="GO:0005634">
    <property type="term" value="C:nucleus"/>
    <property type="evidence" value="ECO:0007669"/>
    <property type="project" value="UniProtKB-SubCell"/>
</dbReference>